<dbReference type="RefSeq" id="WP_165186514.1">
    <property type="nucleotide sequence ID" value="NZ_LR699553.1"/>
</dbReference>
<name>A0A5Q4YTI8_9BURK</name>
<reference evidence="1 2" key="1">
    <citation type="submission" date="2019-08" db="EMBL/GenBank/DDBJ databases">
        <authorList>
            <person name="Herpell B J."/>
        </authorList>
    </citation>
    <scope>NUCLEOTIDE SEQUENCE [LARGE SCALE GENOMIC DNA]</scope>
    <source>
        <strain evidence="2">Msb3</strain>
    </source>
</reference>
<keyword evidence="2" id="KW-1185">Reference proteome</keyword>
<dbReference type="EMBL" id="LR699553">
    <property type="protein sequence ID" value="VVD29241.1"/>
    <property type="molecule type" value="Genomic_DNA"/>
</dbReference>
<sequence length="273" mass="28630">MSAPTLAMAANTDALATPTAGAAPRDTSSATDGGRPFFVQIVDALGLWGSGNELPDFGSRVAWRVSADADATPDSTPDATPDFVIRVATDLEPLAGRRGRPAGVSVLVDSVVPIGARGCGPILACPHDEVRSAVETLAQAVFRVALADQVVLYEWSEIEELLRGDCLVLVRSLPAASPDAFAAAAIGAVAYFQGRTRIEPEGLLLGLAAPGTLPLVQRRDFTRPLLALAGHHCAFLAGVHTHRGQPPEAALLLTFPMPRLPGEDVRAQRARRP</sequence>
<dbReference type="Proteomes" id="UP000325811">
    <property type="component" value="Chromosome I"/>
</dbReference>
<gene>
    <name evidence="1" type="ORF">PDMSB3_2785</name>
</gene>
<dbReference type="AlphaFoldDB" id="A0A5Q4YTI8"/>
<evidence type="ECO:0000313" key="1">
    <source>
        <dbReference type="EMBL" id="VVD29241.1"/>
    </source>
</evidence>
<accession>A0A5Q4YTI8</accession>
<protein>
    <submittedName>
        <fullName evidence="1">Uncharacterized protein</fullName>
    </submittedName>
</protein>
<organism evidence="1 2">
    <name type="scientific">Paraburkholderia dioscoreae</name>
    <dbReference type="NCBI Taxonomy" id="2604047"/>
    <lineage>
        <taxon>Bacteria</taxon>
        <taxon>Pseudomonadati</taxon>
        <taxon>Pseudomonadota</taxon>
        <taxon>Betaproteobacteria</taxon>
        <taxon>Burkholderiales</taxon>
        <taxon>Burkholderiaceae</taxon>
        <taxon>Paraburkholderia</taxon>
    </lineage>
</organism>
<evidence type="ECO:0000313" key="2">
    <source>
        <dbReference type="Proteomes" id="UP000325811"/>
    </source>
</evidence>
<dbReference type="KEGG" id="pdio:PDMSB3_2785"/>
<proteinExistence type="predicted"/>